<dbReference type="OrthoDB" id="1488578at2"/>
<dbReference type="InterPro" id="IPR013517">
    <property type="entry name" value="FG-GAP"/>
</dbReference>
<organism evidence="4 5">
    <name type="scientific">Planktotalea frisia</name>
    <dbReference type="NCBI Taxonomy" id="696762"/>
    <lineage>
        <taxon>Bacteria</taxon>
        <taxon>Pseudomonadati</taxon>
        <taxon>Pseudomonadota</taxon>
        <taxon>Alphaproteobacteria</taxon>
        <taxon>Rhodobacterales</taxon>
        <taxon>Paracoccaceae</taxon>
        <taxon>Planktotalea</taxon>
    </lineage>
</organism>
<dbReference type="EMBL" id="MLCB01000150">
    <property type="protein sequence ID" value="OJI93263.1"/>
    <property type="molecule type" value="Genomic_DNA"/>
</dbReference>
<reference evidence="4 5" key="1">
    <citation type="submission" date="2016-10" db="EMBL/GenBank/DDBJ databases">
        <title>Genome sequence of Planktotalea frisia SH6-1.</title>
        <authorList>
            <person name="Poehlein A."/>
            <person name="Bakenhus I."/>
            <person name="Voget S."/>
            <person name="Brinkhoff T."/>
            <person name="Simon M."/>
        </authorList>
    </citation>
    <scope>NUCLEOTIDE SEQUENCE [LARGE SCALE GENOMIC DNA]</scope>
    <source>
        <strain evidence="4 5">SH6-1</strain>
    </source>
</reference>
<accession>A0A1L9NVR1</accession>
<keyword evidence="5" id="KW-1185">Reference proteome</keyword>
<gene>
    <name evidence="4" type="ORF">PFRI_25220</name>
</gene>
<dbReference type="AlphaFoldDB" id="A0A1L9NVR1"/>
<feature type="signal peptide" evidence="2">
    <location>
        <begin position="1"/>
        <end position="18"/>
    </location>
</feature>
<evidence type="ECO:0000256" key="2">
    <source>
        <dbReference type="SAM" id="SignalP"/>
    </source>
</evidence>
<dbReference type="Proteomes" id="UP000184514">
    <property type="component" value="Unassembled WGS sequence"/>
</dbReference>
<dbReference type="Pfam" id="PF13517">
    <property type="entry name" value="FG-GAP_3"/>
    <property type="match status" value="2"/>
</dbReference>
<dbReference type="Pfam" id="PF07593">
    <property type="entry name" value="UnbV_ASPIC"/>
    <property type="match status" value="1"/>
</dbReference>
<dbReference type="InterPro" id="IPR028994">
    <property type="entry name" value="Integrin_alpha_N"/>
</dbReference>
<dbReference type="PANTHER" id="PTHR16026">
    <property type="entry name" value="CARTILAGE ACIDIC PROTEIN 1"/>
    <property type="match status" value="1"/>
</dbReference>
<sequence length="495" mass="53549">MKRAVFACLALLTGTASAQPLFENRSESLPEHIYNGGWEHFVGGGLAVFDCDGDELPDIFAAGGANPAQLMRNKGDFVFERADIGEIKGVTGAYPIDLDGDGWLDLFVLVAGQNRILKGAPNCAFMDATDAFSLPASNAWSTAFTAWWEGDGARPTLAIGNYVDRADPEGPFEACDTNEILRPSEKGYVSEVLEPGFCPLSMLAAKDSRGRDTLRISNDRHYYVNDGREQMWDIKERRFLDEADGWKRVALWGMGIASRDLNGDGLDEVMLTSMGDQLLQFANPEGGYIAAPYSIGTYAHRPHVGDEGRPSTGWHAEFGDINNDARADLFIAKGNVDQMPSMAMRDPNTLLQQQADGTFIEISQDVGVATFDRSRGAAFADFDLDGRLDLVVSNRRAPLELYRNVTPDAGNWIAISLEQEGGNRNAIGSVIEVSTQGATQSVQHVIGGGHAGGQLLPRHFGLGSATHAQVTVTWPDGSRSQTELAVGARHLVAKP</sequence>
<dbReference type="InterPro" id="IPR027039">
    <property type="entry name" value="Crtac1"/>
</dbReference>
<evidence type="ECO:0000259" key="3">
    <source>
        <dbReference type="Pfam" id="PF07593"/>
    </source>
</evidence>
<feature type="domain" description="ASPIC/UnbV" evidence="3">
    <location>
        <begin position="426"/>
        <end position="482"/>
    </location>
</feature>
<name>A0A1L9NVR1_9RHOB</name>
<protein>
    <submittedName>
        <fullName evidence="4">ASPIC and UnbV</fullName>
    </submittedName>
</protein>
<dbReference type="STRING" id="696762.PFRI_25220"/>
<keyword evidence="1 2" id="KW-0732">Signal</keyword>
<dbReference type="RefSeq" id="WP_072631062.1">
    <property type="nucleotide sequence ID" value="NZ_MLCB01000150.1"/>
</dbReference>
<dbReference type="InterPro" id="IPR011519">
    <property type="entry name" value="UnbV_ASPIC"/>
</dbReference>
<dbReference type="Gene3D" id="2.130.10.130">
    <property type="entry name" value="Integrin alpha, N-terminal"/>
    <property type="match status" value="1"/>
</dbReference>
<comment type="caution">
    <text evidence="4">The sequence shown here is derived from an EMBL/GenBank/DDBJ whole genome shotgun (WGS) entry which is preliminary data.</text>
</comment>
<dbReference type="SUPFAM" id="SSF69318">
    <property type="entry name" value="Integrin alpha N-terminal domain"/>
    <property type="match status" value="1"/>
</dbReference>
<proteinExistence type="predicted"/>
<evidence type="ECO:0000313" key="4">
    <source>
        <dbReference type="EMBL" id="OJI93263.1"/>
    </source>
</evidence>
<evidence type="ECO:0000313" key="5">
    <source>
        <dbReference type="Proteomes" id="UP000184514"/>
    </source>
</evidence>
<dbReference type="PANTHER" id="PTHR16026:SF0">
    <property type="entry name" value="CARTILAGE ACIDIC PROTEIN 1"/>
    <property type="match status" value="1"/>
</dbReference>
<feature type="chain" id="PRO_5012318393" evidence="2">
    <location>
        <begin position="19"/>
        <end position="495"/>
    </location>
</feature>
<evidence type="ECO:0000256" key="1">
    <source>
        <dbReference type="ARBA" id="ARBA00022729"/>
    </source>
</evidence>